<dbReference type="InterPro" id="IPR036709">
    <property type="entry name" value="Autotransporte_beta_dom_sf"/>
</dbReference>
<dbReference type="STRING" id="46677.AWM79_04435"/>
<evidence type="ECO:0000313" key="3">
    <source>
        <dbReference type="Proteomes" id="UP000063229"/>
    </source>
</evidence>
<dbReference type="SUPFAM" id="SSF103515">
    <property type="entry name" value="Autotransporter"/>
    <property type="match status" value="1"/>
</dbReference>
<dbReference type="Pfam" id="PF03797">
    <property type="entry name" value="Autotransporter"/>
    <property type="match status" value="1"/>
</dbReference>
<dbReference type="InterPro" id="IPR005546">
    <property type="entry name" value="Autotransporte_beta"/>
</dbReference>
<dbReference type="Proteomes" id="UP000063229">
    <property type="component" value="Chromosome"/>
</dbReference>
<dbReference type="AlphaFoldDB" id="A0A0X1SXW0"/>
<reference evidence="2 3" key="1">
    <citation type="submission" date="2016-01" db="EMBL/GenBank/DDBJ databases">
        <authorList>
            <person name="McClelland M."/>
            <person name="Jain A."/>
            <person name="Saraogi P."/>
            <person name="Mendelson R."/>
            <person name="Westerman R."/>
            <person name="SanMiguel P."/>
            <person name="Csonka L."/>
        </authorList>
    </citation>
    <scope>NUCLEOTIDE SEQUENCE [LARGE SCALE GENOMIC DNA]</scope>
    <source>
        <strain evidence="2 3">NCPPB 2472</strain>
    </source>
</reference>
<gene>
    <name evidence="2" type="ORF">AWM79_04435</name>
</gene>
<dbReference type="NCBIfam" id="TIGR01414">
    <property type="entry name" value="autotrans_barl"/>
    <property type="match status" value="2"/>
</dbReference>
<evidence type="ECO:0000259" key="1">
    <source>
        <dbReference type="Pfam" id="PF03797"/>
    </source>
</evidence>
<proteinExistence type="predicted"/>
<dbReference type="EMBL" id="CP014135">
    <property type="protein sequence ID" value="AMB84598.1"/>
    <property type="molecule type" value="Genomic_DNA"/>
</dbReference>
<protein>
    <recommendedName>
        <fullName evidence="1">Autotransporter domain-containing protein</fullName>
    </recommendedName>
</protein>
<sequence>MPLDHQSIGDLNMVGGNVKFGDPGAFYQLDAGTYSYSLIVEDDEHLLVGDGQWLAGVMAGYSQSDLSLGRGTSTYIGGYTTWLDEQSGYYFDGVAKLNRFRNDLPGSRVEIGTGVAMSLTEKWQVHADLDFSKGEKIDQPWGANIGSVIAGKRSV</sequence>
<evidence type="ECO:0000313" key="2">
    <source>
        <dbReference type="EMBL" id="AMB84598.1"/>
    </source>
</evidence>
<dbReference type="InterPro" id="IPR006315">
    <property type="entry name" value="OM_autotransptr_brl_dom"/>
</dbReference>
<organism evidence="2 3">
    <name type="scientific">Pseudomonas agarici</name>
    <dbReference type="NCBI Taxonomy" id="46677"/>
    <lineage>
        <taxon>Bacteria</taxon>
        <taxon>Pseudomonadati</taxon>
        <taxon>Pseudomonadota</taxon>
        <taxon>Gammaproteobacteria</taxon>
        <taxon>Pseudomonadales</taxon>
        <taxon>Pseudomonadaceae</taxon>
        <taxon>Pseudomonas</taxon>
    </lineage>
</organism>
<keyword evidence="3" id="KW-1185">Reference proteome</keyword>
<feature type="domain" description="Autotransporter" evidence="1">
    <location>
        <begin position="43"/>
        <end position="103"/>
    </location>
</feature>
<dbReference type="GO" id="GO:0019867">
    <property type="term" value="C:outer membrane"/>
    <property type="evidence" value="ECO:0007669"/>
    <property type="project" value="InterPro"/>
</dbReference>
<name>A0A0X1SXW0_PSEAA</name>
<accession>A0A0X1SXW0</accession>
<dbReference type="KEGG" id="pagb:AWM79_04435"/>
<dbReference type="Gene3D" id="2.40.128.130">
    <property type="entry name" value="Autotransporter beta-domain"/>
    <property type="match status" value="2"/>
</dbReference>